<sequence length="294" mass="32877">MAHTLDTQHVVHQSMEFMAQRLELYSGGQMRLMIYPNGQLGTERELVELLQIGSLAMTKVSASTLEGFVPQMQLFSIPYVFKDRDQFWRVLDSDIGQNLLAQTRPAHLIGLGYYDAGSRSFYSTQGLIQNPLDLKGKKIRLLNSPTAVKMVNTLGGAATPIAWGELYAALQQGVVDGAENNPPSYYLSRHYEIAPYYSLDEHSFVPDVVLASQKVWDSLNPQQQKWLRQAMDDSVVFEKNLWQQASDDAIKAVEAKGVQVIRPDKGPFMAAVQPIHDSYQGTAIGALLQRIKTM</sequence>
<proteinExistence type="predicted"/>
<name>K2J1C4_9GAMM</name>
<dbReference type="GO" id="GO:0030246">
    <property type="term" value="F:carbohydrate binding"/>
    <property type="evidence" value="ECO:0007669"/>
    <property type="project" value="TreeGrafter"/>
</dbReference>
<dbReference type="CDD" id="cd13671">
    <property type="entry name" value="PBP2_TRAP_SBP_like_3"/>
    <property type="match status" value="1"/>
</dbReference>
<dbReference type="PIRSF" id="PIRSF006470">
    <property type="entry name" value="DctB"/>
    <property type="match status" value="1"/>
</dbReference>
<organism evidence="2 3">
    <name type="scientific">Gallaecimonas xiamenensis 3-C-1</name>
    <dbReference type="NCBI Taxonomy" id="745411"/>
    <lineage>
        <taxon>Bacteria</taxon>
        <taxon>Pseudomonadati</taxon>
        <taxon>Pseudomonadota</taxon>
        <taxon>Gammaproteobacteria</taxon>
        <taxon>Enterobacterales</taxon>
        <taxon>Gallaecimonadaceae</taxon>
        <taxon>Gallaecimonas</taxon>
    </lineage>
</organism>
<evidence type="ECO:0000313" key="3">
    <source>
        <dbReference type="Proteomes" id="UP000006755"/>
    </source>
</evidence>
<dbReference type="RefSeq" id="WP_008486153.1">
    <property type="nucleotide sequence ID" value="NZ_AMRI01000027.1"/>
</dbReference>
<dbReference type="Proteomes" id="UP000006755">
    <property type="component" value="Unassembled WGS sequence"/>
</dbReference>
<protein>
    <submittedName>
        <fullName evidence="2">TRAP transporter solute receptor, DctP family protein</fullName>
    </submittedName>
</protein>
<dbReference type="InterPro" id="IPR004682">
    <property type="entry name" value="TRAP_DctP"/>
</dbReference>
<dbReference type="GO" id="GO:0055085">
    <property type="term" value="P:transmembrane transport"/>
    <property type="evidence" value="ECO:0007669"/>
    <property type="project" value="InterPro"/>
</dbReference>
<dbReference type="PATRIC" id="fig|745411.4.peg.3189"/>
<evidence type="ECO:0000313" key="2">
    <source>
        <dbReference type="EMBL" id="EKE68943.1"/>
    </source>
</evidence>
<dbReference type="PANTHER" id="PTHR33376">
    <property type="match status" value="1"/>
</dbReference>
<dbReference type="eggNOG" id="COG1638">
    <property type="taxonomic scope" value="Bacteria"/>
</dbReference>
<dbReference type="GO" id="GO:0030288">
    <property type="term" value="C:outer membrane-bounded periplasmic space"/>
    <property type="evidence" value="ECO:0007669"/>
    <property type="project" value="InterPro"/>
</dbReference>
<comment type="caution">
    <text evidence="2">The sequence shown here is derived from an EMBL/GenBank/DDBJ whole genome shotgun (WGS) entry which is preliminary data.</text>
</comment>
<dbReference type="Pfam" id="PF03480">
    <property type="entry name" value="DctP"/>
    <property type="match status" value="1"/>
</dbReference>
<evidence type="ECO:0000256" key="1">
    <source>
        <dbReference type="ARBA" id="ARBA00022729"/>
    </source>
</evidence>
<dbReference type="EMBL" id="AMRI01000027">
    <property type="protein sequence ID" value="EKE68943.1"/>
    <property type="molecule type" value="Genomic_DNA"/>
</dbReference>
<keyword evidence="3" id="KW-1185">Reference proteome</keyword>
<dbReference type="PANTHER" id="PTHR33376:SF2">
    <property type="entry name" value="DICARBOXYLATE-BINDING PERIPLASMIC PROTEIN"/>
    <property type="match status" value="1"/>
</dbReference>
<dbReference type="AlphaFoldDB" id="K2J1C4"/>
<reference evidence="2 3" key="1">
    <citation type="journal article" date="2012" name="J. Bacteriol.">
        <title>Genome Sequence of Gallaecimonas xiamenensis Type Strain 3-C-1.</title>
        <authorList>
            <person name="Lai Q."/>
            <person name="Wang L."/>
            <person name="Wang W."/>
            <person name="Shao Z."/>
        </authorList>
    </citation>
    <scope>NUCLEOTIDE SEQUENCE [LARGE SCALE GENOMIC DNA]</scope>
    <source>
        <strain evidence="2 3">3-C-1</strain>
    </source>
</reference>
<dbReference type="STRING" id="745411.B3C1_16199"/>
<dbReference type="InterPro" id="IPR038404">
    <property type="entry name" value="TRAP_DctP_sf"/>
</dbReference>
<gene>
    <name evidence="2" type="ORF">B3C1_16199</name>
</gene>
<accession>K2J1C4</accession>
<dbReference type="InterPro" id="IPR018389">
    <property type="entry name" value="DctP_fam"/>
</dbReference>
<dbReference type="Gene3D" id="3.40.190.170">
    <property type="entry name" value="Bacterial extracellular solute-binding protein, family 7"/>
    <property type="match status" value="1"/>
</dbReference>
<dbReference type="NCBIfam" id="NF037995">
    <property type="entry name" value="TRAP_S1"/>
    <property type="match status" value="1"/>
</dbReference>
<dbReference type="NCBIfam" id="TIGR00787">
    <property type="entry name" value="dctP"/>
    <property type="match status" value="1"/>
</dbReference>
<keyword evidence="1" id="KW-0732">Signal</keyword>
<keyword evidence="2" id="KW-0675">Receptor</keyword>